<dbReference type="OrthoDB" id="2530165at2759"/>
<organism evidence="2 3">
    <name type="scientific">Mycena venus</name>
    <dbReference type="NCBI Taxonomy" id="2733690"/>
    <lineage>
        <taxon>Eukaryota</taxon>
        <taxon>Fungi</taxon>
        <taxon>Dikarya</taxon>
        <taxon>Basidiomycota</taxon>
        <taxon>Agaricomycotina</taxon>
        <taxon>Agaricomycetes</taxon>
        <taxon>Agaricomycetidae</taxon>
        <taxon>Agaricales</taxon>
        <taxon>Marasmiineae</taxon>
        <taxon>Mycenaceae</taxon>
        <taxon>Mycena</taxon>
    </lineage>
</organism>
<gene>
    <name evidence="2" type="ORF">MVEN_01661200</name>
</gene>
<accession>A0A8H6XQN5</accession>
<name>A0A8H6XQN5_9AGAR</name>
<comment type="caution">
    <text evidence="2">The sequence shown here is derived from an EMBL/GenBank/DDBJ whole genome shotgun (WGS) entry which is preliminary data.</text>
</comment>
<dbReference type="Proteomes" id="UP000620124">
    <property type="component" value="Unassembled WGS sequence"/>
</dbReference>
<proteinExistence type="predicted"/>
<evidence type="ECO:0000313" key="2">
    <source>
        <dbReference type="EMBL" id="KAF7344984.1"/>
    </source>
</evidence>
<evidence type="ECO:0000313" key="3">
    <source>
        <dbReference type="Proteomes" id="UP000620124"/>
    </source>
</evidence>
<feature type="compositionally biased region" description="Acidic residues" evidence="1">
    <location>
        <begin position="143"/>
        <end position="169"/>
    </location>
</feature>
<protein>
    <submittedName>
        <fullName evidence="2">Uncharacterized protein</fullName>
    </submittedName>
</protein>
<feature type="compositionally biased region" description="Low complexity" evidence="1">
    <location>
        <begin position="190"/>
        <end position="200"/>
    </location>
</feature>
<dbReference type="AlphaFoldDB" id="A0A8H6XQN5"/>
<evidence type="ECO:0000256" key="1">
    <source>
        <dbReference type="SAM" id="MobiDB-lite"/>
    </source>
</evidence>
<keyword evidence="3" id="KW-1185">Reference proteome</keyword>
<feature type="compositionally biased region" description="Basic residues" evidence="1">
    <location>
        <begin position="175"/>
        <end position="189"/>
    </location>
</feature>
<sequence length="377" mass="40663">MTTNDSFAALPKYLQRRIDKAFDASGTANDANPADSGGGFIAGGGGFLVEDSPTQIPLSAIPGALQRLDLPPDDEQVLLVFKNAASGWQSTTNRPEEIGVGEGALYVSKEDWRSVCTVLLEHRAEEYEDSDGTGSGEGAVDSDGADEDEYQEQDEPDADSDSDSDEYMEEGPSTSRRRTRSNMKTRRSRSSSASSASSASTPKKLTARQKKTCLDTYALFFPKVSEEELTTKRIGIKDIQRLTKLIGDKLKGDEIIEMLGEFSTSPDKNTAPCEITGVGPEESCVKFYTTNDEGRHSLTVHPHPAALPLQCYLPCLVSSIIIILSTCPPQPAILAFPAPATYDGTNSRTLLARARSPLSTVSASFVPLLYAPVESYT</sequence>
<dbReference type="EMBL" id="JACAZI010000014">
    <property type="protein sequence ID" value="KAF7344984.1"/>
    <property type="molecule type" value="Genomic_DNA"/>
</dbReference>
<feature type="region of interest" description="Disordered" evidence="1">
    <location>
        <begin position="126"/>
        <end position="207"/>
    </location>
</feature>
<reference evidence="2" key="1">
    <citation type="submission" date="2020-05" db="EMBL/GenBank/DDBJ databases">
        <title>Mycena genomes resolve the evolution of fungal bioluminescence.</title>
        <authorList>
            <person name="Tsai I.J."/>
        </authorList>
    </citation>
    <scope>NUCLEOTIDE SEQUENCE</scope>
    <source>
        <strain evidence="2">CCC161011</strain>
    </source>
</reference>